<sequence length="315" mass="34999">MPRLLILVFFLAVFGLVAFTAFQAPTESGTPAKKAAEFMENIKAGDYKKTVEGFGVNTCRCPGTLGWASYLVYASNEATNIAFMFGKSFEYGEPHCRKIATTVQATTVFDRPEDWDVNVDLRFVDGKFQPLFLPLKMAYGYDMSEEEFNTFLANPDADAWQGFCLRLRPSLVKGVTDFPEEAKALEKKGHDADSRAKAITGGNERAEAIAKNLFGEEATQYLHPKDAGAVIKADGTKMPAPEIEKQLPRLCAATLRLHMVRRDQKLPFSVSQLLVMEPVLTKVSEKGQSYFLKMKNYLPPVLQEAAKAENSNEAK</sequence>
<keyword evidence="1" id="KW-0732">Signal</keyword>
<dbReference type="Proteomes" id="UP000664277">
    <property type="component" value="Unassembled WGS sequence"/>
</dbReference>
<protein>
    <submittedName>
        <fullName evidence="2">Uncharacterized protein</fullName>
    </submittedName>
</protein>
<dbReference type="EMBL" id="JAFLCK010000001">
    <property type="protein sequence ID" value="MBN8658938.1"/>
    <property type="molecule type" value="Genomic_DNA"/>
</dbReference>
<gene>
    <name evidence="2" type="ORF">J0M35_01135</name>
</gene>
<evidence type="ECO:0000313" key="3">
    <source>
        <dbReference type="Proteomes" id="UP000664277"/>
    </source>
</evidence>
<organism evidence="2 3">
    <name type="scientific">Candidatus Obscuribacter phosphatis</name>
    <dbReference type="NCBI Taxonomy" id="1906157"/>
    <lineage>
        <taxon>Bacteria</taxon>
        <taxon>Bacillati</taxon>
        <taxon>Candidatus Melainabacteria</taxon>
        <taxon>Candidatus Obscuribacterales</taxon>
        <taxon>Candidatus Obscuribacteraceae</taxon>
        <taxon>Candidatus Obscuribacter</taxon>
    </lineage>
</organism>
<proteinExistence type="predicted"/>
<comment type="caution">
    <text evidence="2">The sequence shown here is derived from an EMBL/GenBank/DDBJ whole genome shotgun (WGS) entry which is preliminary data.</text>
</comment>
<evidence type="ECO:0000313" key="2">
    <source>
        <dbReference type="EMBL" id="MBN8658938.1"/>
    </source>
</evidence>
<reference evidence="2" key="1">
    <citation type="submission" date="2021-02" db="EMBL/GenBank/DDBJ databases">
        <title>Genome-Resolved Metagenomics of a Microbial Community Performing Photosynthetic Biological Nutrient Removal.</title>
        <authorList>
            <person name="Mcdaniel E.A."/>
        </authorList>
    </citation>
    <scope>NUCLEOTIDE SEQUENCE</scope>
    <source>
        <strain evidence="2">UWPOB_OBS1</strain>
    </source>
</reference>
<dbReference type="AlphaFoldDB" id="A0A8J7PF96"/>
<feature type="signal peptide" evidence="1">
    <location>
        <begin position="1"/>
        <end position="23"/>
    </location>
</feature>
<accession>A0A8J7PF96</accession>
<evidence type="ECO:0000256" key="1">
    <source>
        <dbReference type="SAM" id="SignalP"/>
    </source>
</evidence>
<name>A0A8J7PF96_9BACT</name>
<feature type="chain" id="PRO_5035314084" evidence="1">
    <location>
        <begin position="24"/>
        <end position="315"/>
    </location>
</feature>